<feature type="region of interest" description="Disordered" evidence="8">
    <location>
        <begin position="330"/>
        <end position="359"/>
    </location>
</feature>
<dbReference type="STRING" id="1328759.A0A5C2SF70"/>
<dbReference type="Gene3D" id="1.20.5.340">
    <property type="match status" value="1"/>
</dbReference>
<evidence type="ECO:0000256" key="3">
    <source>
        <dbReference type="ARBA" id="ARBA00022692"/>
    </source>
</evidence>
<dbReference type="GO" id="GO:0016020">
    <property type="term" value="C:membrane"/>
    <property type="evidence" value="ECO:0007669"/>
    <property type="project" value="UniProtKB-SubCell"/>
</dbReference>
<sequence>MPMLSRRFGSVRPHFITADECIRPRLSRAALALRAARAAPYVTISDPPKPGEPSRILLAHPKDPSNQPNAAQGSSYNPAPSPAPTPAPAASSPPVADASTAGASDMVDDGAIPPPPPPHASVPAKFVHPPIDPQTGLPHTPASPLVHINPPFNTHKFFSVLERSFPTPIARNLMRVTRALLIDRVGRVKRDALTTQDLESQAYLFKAALSELRSETSVLTRNETAAMRAATTALRREVDTLETRMREDIATLKHEIQMDLDSRKNEARSDLKRIDMQIEEVLSRALITIGELKTQVEESRWEKLKAAVGALAVLSLVIIISLELYVVKPSKKKETPPPPPPPPPPPVILPGGDQPFLAS</sequence>
<evidence type="ECO:0000256" key="7">
    <source>
        <dbReference type="ARBA" id="ARBA00023136"/>
    </source>
</evidence>
<reference evidence="9" key="1">
    <citation type="journal article" date="2018" name="Genome Biol. Evol.">
        <title>Genomics and development of Lentinus tigrinus, a white-rot wood-decaying mushroom with dimorphic fruiting bodies.</title>
        <authorList>
            <person name="Wu B."/>
            <person name="Xu Z."/>
            <person name="Knudson A."/>
            <person name="Carlson A."/>
            <person name="Chen N."/>
            <person name="Kovaka S."/>
            <person name="LaButti K."/>
            <person name="Lipzen A."/>
            <person name="Pennachio C."/>
            <person name="Riley R."/>
            <person name="Schakwitz W."/>
            <person name="Umezawa K."/>
            <person name="Ohm R.A."/>
            <person name="Grigoriev I.V."/>
            <person name="Nagy L.G."/>
            <person name="Gibbons J."/>
            <person name="Hibbett D."/>
        </authorList>
    </citation>
    <scope>NUCLEOTIDE SEQUENCE [LARGE SCALE GENOMIC DNA]</scope>
    <source>
        <strain evidence="9">ALCF2SS1-6</strain>
    </source>
</reference>
<evidence type="ECO:0000256" key="6">
    <source>
        <dbReference type="ARBA" id="ARBA00023128"/>
    </source>
</evidence>
<evidence type="ECO:0000256" key="1">
    <source>
        <dbReference type="ARBA" id="ARBA00004173"/>
    </source>
</evidence>
<evidence type="ECO:0000313" key="10">
    <source>
        <dbReference type="Proteomes" id="UP000313359"/>
    </source>
</evidence>
<evidence type="ECO:0000256" key="4">
    <source>
        <dbReference type="ARBA" id="ARBA00022989"/>
    </source>
</evidence>
<dbReference type="AlphaFoldDB" id="A0A5C2SF70"/>
<evidence type="ECO:0000256" key="8">
    <source>
        <dbReference type="SAM" id="MobiDB-lite"/>
    </source>
</evidence>
<organism evidence="9 10">
    <name type="scientific">Lentinus tigrinus ALCF2SS1-6</name>
    <dbReference type="NCBI Taxonomy" id="1328759"/>
    <lineage>
        <taxon>Eukaryota</taxon>
        <taxon>Fungi</taxon>
        <taxon>Dikarya</taxon>
        <taxon>Basidiomycota</taxon>
        <taxon>Agaricomycotina</taxon>
        <taxon>Agaricomycetes</taxon>
        <taxon>Polyporales</taxon>
        <taxon>Polyporaceae</taxon>
        <taxon>Lentinus</taxon>
    </lineage>
</organism>
<name>A0A5C2SF70_9APHY</name>
<feature type="compositionally biased region" description="Polar residues" evidence="8">
    <location>
        <begin position="64"/>
        <end position="77"/>
    </location>
</feature>
<feature type="compositionally biased region" description="Low complexity" evidence="8">
    <location>
        <begin position="88"/>
        <end position="101"/>
    </location>
</feature>
<dbReference type="Proteomes" id="UP000313359">
    <property type="component" value="Unassembled WGS sequence"/>
</dbReference>
<evidence type="ECO:0008006" key="11">
    <source>
        <dbReference type="Google" id="ProtNLM"/>
    </source>
</evidence>
<keyword evidence="3" id="KW-0812">Transmembrane</keyword>
<keyword evidence="5" id="KW-0175">Coiled coil</keyword>
<keyword evidence="6" id="KW-0496">Mitochondrion</keyword>
<evidence type="ECO:0000256" key="5">
    <source>
        <dbReference type="ARBA" id="ARBA00023054"/>
    </source>
</evidence>
<gene>
    <name evidence="9" type="ORF">L227DRAFT_573810</name>
</gene>
<dbReference type="GO" id="GO:0005739">
    <property type="term" value="C:mitochondrion"/>
    <property type="evidence" value="ECO:0007669"/>
    <property type="project" value="UniProtKB-SubCell"/>
</dbReference>
<comment type="subcellular location">
    <subcellularLocation>
        <location evidence="2">Membrane</location>
    </subcellularLocation>
    <subcellularLocation>
        <location evidence="1">Mitochondrion</location>
    </subcellularLocation>
</comment>
<accession>A0A5C2SF70</accession>
<protein>
    <recommendedName>
        <fullName evidence="11">DUF1640-domain-containing protein</fullName>
    </recommendedName>
</protein>
<dbReference type="PANTHER" id="PTHR14360">
    <property type="entry name" value="PROTEIN FMP32, MITOCHONDRIAL"/>
    <property type="match status" value="1"/>
</dbReference>
<dbReference type="OrthoDB" id="1552at2759"/>
<proteinExistence type="predicted"/>
<feature type="region of interest" description="Disordered" evidence="8">
    <location>
        <begin position="42"/>
        <end position="141"/>
    </location>
</feature>
<keyword evidence="4" id="KW-1133">Transmembrane helix</keyword>
<keyword evidence="7" id="KW-0472">Membrane</keyword>
<evidence type="ECO:0000313" key="9">
    <source>
        <dbReference type="EMBL" id="RPD61938.1"/>
    </source>
</evidence>
<dbReference type="PANTHER" id="PTHR14360:SF12">
    <property type="entry name" value="MOZ PROTEIN REPRESENTS A CHROMATIN-ASSOCIATED ACETYLTRANSFERASE"/>
    <property type="match status" value="1"/>
</dbReference>
<evidence type="ECO:0000256" key="2">
    <source>
        <dbReference type="ARBA" id="ARBA00004370"/>
    </source>
</evidence>
<dbReference type="Pfam" id="PF07798">
    <property type="entry name" value="CCDC90-like"/>
    <property type="match status" value="1"/>
</dbReference>
<keyword evidence="10" id="KW-1185">Reference proteome</keyword>
<dbReference type="InterPro" id="IPR024461">
    <property type="entry name" value="CCDC90-like"/>
</dbReference>
<feature type="compositionally biased region" description="Pro residues" evidence="8">
    <location>
        <begin position="336"/>
        <end position="348"/>
    </location>
</feature>
<dbReference type="EMBL" id="ML122260">
    <property type="protein sequence ID" value="RPD61938.1"/>
    <property type="molecule type" value="Genomic_DNA"/>
</dbReference>